<evidence type="ECO:0000313" key="2">
    <source>
        <dbReference type="Proteomes" id="UP001174909"/>
    </source>
</evidence>
<name>A0AA35TGE6_GEOBA</name>
<sequence length="124" mass="13976">MRLEEVGRSALKTEEERQSRGLCGDEFLVQEGERVTGMTSVTAPRQPSMTARNHHRTSLHSSCQVTERLSLVAGGREDSSHEILGMIMLRITAGIQQNQIVLMDTKDQRGLQFQDDNQLHEMIV</sequence>
<dbReference type="AlphaFoldDB" id="A0AA35TGE6"/>
<reference evidence="1" key="1">
    <citation type="submission" date="2023-03" db="EMBL/GenBank/DDBJ databases">
        <authorList>
            <person name="Steffen K."/>
            <person name="Cardenas P."/>
        </authorList>
    </citation>
    <scope>NUCLEOTIDE SEQUENCE</scope>
</reference>
<proteinExistence type="predicted"/>
<dbReference type="Proteomes" id="UP001174909">
    <property type="component" value="Unassembled WGS sequence"/>
</dbReference>
<accession>A0AA35TGE6</accession>
<organism evidence="1 2">
    <name type="scientific">Geodia barretti</name>
    <name type="common">Barrett's horny sponge</name>
    <dbReference type="NCBI Taxonomy" id="519541"/>
    <lineage>
        <taxon>Eukaryota</taxon>
        <taxon>Metazoa</taxon>
        <taxon>Porifera</taxon>
        <taxon>Demospongiae</taxon>
        <taxon>Heteroscleromorpha</taxon>
        <taxon>Tetractinellida</taxon>
        <taxon>Astrophorina</taxon>
        <taxon>Geodiidae</taxon>
        <taxon>Geodia</taxon>
    </lineage>
</organism>
<gene>
    <name evidence="1" type="ORF">GBAR_LOCUS26252</name>
</gene>
<dbReference type="EMBL" id="CASHTH010003647">
    <property type="protein sequence ID" value="CAI8047504.1"/>
    <property type="molecule type" value="Genomic_DNA"/>
</dbReference>
<protein>
    <submittedName>
        <fullName evidence="1">Uncharacterized protein</fullName>
    </submittedName>
</protein>
<comment type="caution">
    <text evidence="1">The sequence shown here is derived from an EMBL/GenBank/DDBJ whole genome shotgun (WGS) entry which is preliminary data.</text>
</comment>
<keyword evidence="2" id="KW-1185">Reference proteome</keyword>
<evidence type="ECO:0000313" key="1">
    <source>
        <dbReference type="EMBL" id="CAI8047504.1"/>
    </source>
</evidence>